<evidence type="ECO:0000313" key="11">
    <source>
        <dbReference type="EMBL" id="UUY05369.1"/>
    </source>
</evidence>
<keyword evidence="7 9" id="KW-1133">Transmembrane helix</keyword>
<evidence type="ECO:0000256" key="5">
    <source>
        <dbReference type="ARBA" id="ARBA00022475"/>
    </source>
</evidence>
<protein>
    <recommendedName>
        <fullName evidence="9">Phosphate transport system permease protein PstA</fullName>
    </recommendedName>
</protein>
<dbReference type="SUPFAM" id="SSF161098">
    <property type="entry name" value="MetI-like"/>
    <property type="match status" value="1"/>
</dbReference>
<name>A0ABY5PKZ9_9ACTN</name>
<keyword evidence="6 9" id="KW-0812">Transmembrane</keyword>
<evidence type="ECO:0000256" key="4">
    <source>
        <dbReference type="ARBA" id="ARBA00022448"/>
    </source>
</evidence>
<dbReference type="InterPro" id="IPR035906">
    <property type="entry name" value="MetI-like_sf"/>
</dbReference>
<dbReference type="PANTHER" id="PTHR43470:SF3">
    <property type="entry name" value="PHOSPHATE TRANSPORT SYSTEM PERMEASE PROTEIN PSTA-RELATED"/>
    <property type="match status" value="1"/>
</dbReference>
<dbReference type="InterPro" id="IPR000515">
    <property type="entry name" value="MetI-like"/>
</dbReference>
<dbReference type="CDD" id="cd06261">
    <property type="entry name" value="TM_PBP2"/>
    <property type="match status" value="1"/>
</dbReference>
<evidence type="ECO:0000256" key="8">
    <source>
        <dbReference type="ARBA" id="ARBA00023136"/>
    </source>
</evidence>
<accession>A0ABY5PKZ9</accession>
<proteinExistence type="inferred from homology"/>
<feature type="transmembrane region" description="Helical" evidence="9">
    <location>
        <begin position="84"/>
        <end position="109"/>
    </location>
</feature>
<evidence type="ECO:0000259" key="10">
    <source>
        <dbReference type="PROSITE" id="PS50928"/>
    </source>
</evidence>
<evidence type="ECO:0000256" key="6">
    <source>
        <dbReference type="ARBA" id="ARBA00022692"/>
    </source>
</evidence>
<feature type="transmembrane region" description="Helical" evidence="9">
    <location>
        <begin position="28"/>
        <end position="53"/>
    </location>
</feature>
<dbReference type="PROSITE" id="PS50928">
    <property type="entry name" value="ABC_TM1"/>
    <property type="match status" value="1"/>
</dbReference>
<dbReference type="Proteomes" id="UP001058860">
    <property type="component" value="Chromosome"/>
</dbReference>
<organism evidence="11 12">
    <name type="scientific">Svornostia abyssi</name>
    <dbReference type="NCBI Taxonomy" id="2898438"/>
    <lineage>
        <taxon>Bacteria</taxon>
        <taxon>Bacillati</taxon>
        <taxon>Actinomycetota</taxon>
        <taxon>Thermoleophilia</taxon>
        <taxon>Solirubrobacterales</taxon>
        <taxon>Baekduiaceae</taxon>
        <taxon>Svornostia</taxon>
    </lineage>
</organism>
<dbReference type="InterPro" id="IPR005672">
    <property type="entry name" value="Phosphate_PstA"/>
</dbReference>
<sequence>MSVATPPAPKERRSARDSSASWRWTDRLGLAFAWVLGVMFLLITVGIVIYLMVQGIRFVKPEYFVTSPSAGFSESETGGFLDPLVGTIVVASLAMAIAFPVGLGVGVWLSEYGRPTWLARITESTVEMLAGTPSIVFALFGVLLFQHPALGLFSQSTDGVVYGRSFFAAAAMLALIALPLVVANVREGLQAIPGHVREASYAVGKTKIATTRRVLLPAARPSVVTGAMLGVGRVIGDTAVIILLLGATLKIVPAEGPVGELRGTGSTLTSFVFQNAPTGEANQPEKAFAAAFVLLAMVLILNFAMDVVVRRGRRLTWGS</sequence>
<dbReference type="PANTHER" id="PTHR43470">
    <property type="entry name" value="PHOSPHATE TRANSPORT SYSTEM PERMEASE PROTEIN PSTA-RELATED"/>
    <property type="match status" value="1"/>
</dbReference>
<keyword evidence="12" id="KW-1185">Reference proteome</keyword>
<feature type="transmembrane region" description="Helical" evidence="9">
    <location>
        <begin position="129"/>
        <end position="146"/>
    </location>
</feature>
<feature type="domain" description="ABC transmembrane type-1" evidence="10">
    <location>
        <begin position="84"/>
        <end position="305"/>
    </location>
</feature>
<keyword evidence="5 9" id="KW-1003">Cell membrane</keyword>
<gene>
    <name evidence="11" type="primary">pstA</name>
    <name evidence="11" type="ORF">LRS13_07555</name>
</gene>
<dbReference type="EMBL" id="CP088295">
    <property type="protein sequence ID" value="UUY05369.1"/>
    <property type="molecule type" value="Genomic_DNA"/>
</dbReference>
<dbReference type="NCBIfam" id="TIGR00974">
    <property type="entry name" value="3a0107s02c"/>
    <property type="match status" value="1"/>
</dbReference>
<keyword evidence="8 9" id="KW-0472">Membrane</keyword>
<evidence type="ECO:0000256" key="9">
    <source>
        <dbReference type="RuleBase" id="RU363043"/>
    </source>
</evidence>
<feature type="transmembrane region" description="Helical" evidence="9">
    <location>
        <begin position="234"/>
        <end position="252"/>
    </location>
</feature>
<comment type="subcellular location">
    <subcellularLocation>
        <location evidence="2 9">Cell membrane</location>
        <topology evidence="2 9">Multi-pass membrane protein</topology>
    </subcellularLocation>
</comment>
<evidence type="ECO:0000256" key="7">
    <source>
        <dbReference type="ARBA" id="ARBA00022989"/>
    </source>
</evidence>
<evidence type="ECO:0000313" key="12">
    <source>
        <dbReference type="Proteomes" id="UP001058860"/>
    </source>
</evidence>
<dbReference type="Gene3D" id="1.10.3720.10">
    <property type="entry name" value="MetI-like"/>
    <property type="match status" value="1"/>
</dbReference>
<keyword evidence="4" id="KW-0813">Transport</keyword>
<feature type="transmembrane region" description="Helical" evidence="9">
    <location>
        <begin position="166"/>
        <end position="185"/>
    </location>
</feature>
<evidence type="ECO:0000256" key="3">
    <source>
        <dbReference type="ARBA" id="ARBA00007069"/>
    </source>
</evidence>
<dbReference type="RefSeq" id="WP_353865828.1">
    <property type="nucleotide sequence ID" value="NZ_CP088295.1"/>
</dbReference>
<evidence type="ECO:0000256" key="1">
    <source>
        <dbReference type="ARBA" id="ARBA00003510"/>
    </source>
</evidence>
<comment type="function">
    <text evidence="1">Part of the binding-protein-dependent transport system for phosphate; probably responsible for the translocation of the substrate across the membrane.</text>
</comment>
<dbReference type="Pfam" id="PF00528">
    <property type="entry name" value="BPD_transp_1"/>
    <property type="match status" value="1"/>
</dbReference>
<reference evidence="12" key="1">
    <citation type="submission" date="2021-11" db="EMBL/GenBank/DDBJ databases">
        <title>Cultivation dependent microbiological survey of springs from the worlds oldest radium mine currently devoted to the extraction of radon-saturated water.</title>
        <authorList>
            <person name="Kapinusova G."/>
            <person name="Smrhova T."/>
            <person name="Strejcek M."/>
            <person name="Suman J."/>
            <person name="Jani K."/>
            <person name="Pajer P."/>
            <person name="Uhlik O."/>
        </authorList>
    </citation>
    <scope>NUCLEOTIDE SEQUENCE [LARGE SCALE GENOMIC DNA]</scope>
    <source>
        <strain evidence="12">J379</strain>
    </source>
</reference>
<comment type="similarity">
    <text evidence="3 9">Belongs to the binding-protein-dependent transport system permease family. CysTW subfamily.</text>
</comment>
<feature type="transmembrane region" description="Helical" evidence="9">
    <location>
        <begin position="287"/>
        <end position="309"/>
    </location>
</feature>
<evidence type="ECO:0000256" key="2">
    <source>
        <dbReference type="ARBA" id="ARBA00004651"/>
    </source>
</evidence>